<keyword evidence="1" id="KW-0732">Signal</keyword>
<feature type="signal peptide" evidence="1">
    <location>
        <begin position="1"/>
        <end position="31"/>
    </location>
</feature>
<proteinExistence type="predicted"/>
<dbReference type="RefSeq" id="WP_190418062.1">
    <property type="nucleotide sequence ID" value="NZ_JAMPKK010000035.1"/>
</dbReference>
<reference evidence="2 3" key="1">
    <citation type="submission" date="2022-04" db="EMBL/GenBank/DDBJ databases">
        <title>Positive selection, recombination, and allopatry shape intraspecific diversity of widespread and dominant cyanobacteria.</title>
        <authorList>
            <person name="Wei J."/>
            <person name="Shu W."/>
            <person name="Hu C."/>
        </authorList>
    </citation>
    <scope>NUCLEOTIDE SEQUENCE [LARGE SCALE GENOMIC DNA]</scope>
    <source>
        <strain evidence="2 3">GB2-A5</strain>
    </source>
</reference>
<sequence>MNISFFKNKTWKFLLAFAIAFVLSFEFNTVATSQTTRILLGYGGGASLVQGTWTDSLDISKEAGLPKPDMQQIWVGKGWEPIWYGCVSGQTTCTSTARMKQEGVIPVFILDFITADAQTKKTWAEIEARKSWYFSELDRFAKEVLAKTTGQVYLVLEPEHNLVGTLRDPALVSSGWDATIPQNFGKLMAEAAQRLRNASRSVTGLRVKVGLAFGDFNPGTGGLDKFLTTLSAAAPGVEFFGFQVTQGPWRNDGNGCQRLTPDQAKLYDMPDRIIEIANFIKTKLGKSSMIDYLFLMADPNTDWDNGGALVYQELRSRQQELLNAGLFGLMHFTQVDTPLSEPNGYWCDGEKYRGIIAPAAQLADYSYQRPFYLKKMGQALGYWIANR</sequence>
<accession>A0ABV0JRC0</accession>
<evidence type="ECO:0000313" key="2">
    <source>
        <dbReference type="EMBL" id="MEP0866013.1"/>
    </source>
</evidence>
<comment type="caution">
    <text evidence="2">The sequence shown here is derived from an EMBL/GenBank/DDBJ whole genome shotgun (WGS) entry which is preliminary data.</text>
</comment>
<organism evidence="2 3">
    <name type="scientific">Funiculus sociatus GB2-A5</name>
    <dbReference type="NCBI Taxonomy" id="2933946"/>
    <lineage>
        <taxon>Bacteria</taxon>
        <taxon>Bacillati</taxon>
        <taxon>Cyanobacteriota</taxon>
        <taxon>Cyanophyceae</taxon>
        <taxon>Coleofasciculales</taxon>
        <taxon>Coleofasciculaceae</taxon>
        <taxon>Funiculus</taxon>
    </lineage>
</organism>
<name>A0ABV0JRC0_9CYAN</name>
<dbReference type="Proteomes" id="UP001442494">
    <property type="component" value="Unassembled WGS sequence"/>
</dbReference>
<keyword evidence="3" id="KW-1185">Reference proteome</keyword>
<gene>
    <name evidence="2" type="ORF">NDI37_16210</name>
</gene>
<dbReference type="EMBL" id="JAMPKK010000035">
    <property type="protein sequence ID" value="MEP0866013.1"/>
    <property type="molecule type" value="Genomic_DNA"/>
</dbReference>
<protein>
    <submittedName>
        <fullName evidence="2">Uncharacterized protein</fullName>
    </submittedName>
</protein>
<evidence type="ECO:0000256" key="1">
    <source>
        <dbReference type="SAM" id="SignalP"/>
    </source>
</evidence>
<evidence type="ECO:0000313" key="3">
    <source>
        <dbReference type="Proteomes" id="UP001442494"/>
    </source>
</evidence>
<feature type="chain" id="PRO_5046710314" evidence="1">
    <location>
        <begin position="32"/>
        <end position="387"/>
    </location>
</feature>